<keyword evidence="4" id="KW-1185">Reference proteome</keyword>
<evidence type="ECO:0000256" key="1">
    <source>
        <dbReference type="ARBA" id="ARBA00010645"/>
    </source>
</evidence>
<dbReference type="InterPro" id="IPR005346">
    <property type="entry name" value="RnfH"/>
</dbReference>
<dbReference type="HAMAP" id="MF_00460">
    <property type="entry name" value="UPF0125_RnfH"/>
    <property type="match status" value="1"/>
</dbReference>
<dbReference type="Pfam" id="PF03658">
    <property type="entry name" value="Ub-RnfH"/>
    <property type="match status" value="1"/>
</dbReference>
<gene>
    <name evidence="3" type="ORF">SMCB_1008</name>
</gene>
<dbReference type="OrthoDB" id="9796575at2"/>
<dbReference type="InterPro" id="IPR016155">
    <property type="entry name" value="Mopterin_synth/thiamin_S_b"/>
</dbReference>
<evidence type="ECO:0000313" key="3">
    <source>
        <dbReference type="EMBL" id="BAO83236.1"/>
    </source>
</evidence>
<accession>A0A060NL39</accession>
<evidence type="ECO:0000256" key="2">
    <source>
        <dbReference type="HAMAP-Rule" id="MF_00460"/>
    </source>
</evidence>
<protein>
    <recommendedName>
        <fullName evidence="2">UPF0125 protein SMCB_1008</fullName>
    </recommendedName>
</protein>
<evidence type="ECO:0000313" key="4">
    <source>
        <dbReference type="Proteomes" id="UP000066014"/>
    </source>
</evidence>
<comment type="similarity">
    <text evidence="1 2">Belongs to the UPF0125 (RnfH) family.</text>
</comment>
<dbReference type="Gene3D" id="3.10.20.280">
    <property type="entry name" value="RnfH-like"/>
    <property type="match status" value="1"/>
</dbReference>
<dbReference type="Proteomes" id="UP000066014">
    <property type="component" value="Chromosome"/>
</dbReference>
<name>A0A060NL39_9BURK</name>
<proteinExistence type="inferred from homology"/>
<dbReference type="RefSeq" id="WP_045535516.1">
    <property type="nucleotide sequence ID" value="NZ_AP014569.1"/>
</dbReference>
<dbReference type="EMBL" id="AP014569">
    <property type="protein sequence ID" value="BAO83236.1"/>
    <property type="molecule type" value="Genomic_DNA"/>
</dbReference>
<dbReference type="HOGENOM" id="CLU_150721_0_0_4"/>
<dbReference type="AlphaFoldDB" id="A0A060NL39"/>
<dbReference type="STRING" id="1458426.SMCB_1008"/>
<reference evidence="3 4" key="1">
    <citation type="journal article" date="2014" name="Nat. Commun.">
        <title>Physiological and genomic features of highly alkaliphilic hydrogen-utilizing Betaproteobacteria from a continental serpentinizing site.</title>
        <authorList>
            <person name="Suzuki S."/>
            <person name="Kuenen J.G."/>
            <person name="Schipper K."/>
            <person name="van der Velde S."/>
            <person name="Ishii S."/>
            <person name="Wu A."/>
            <person name="Sorokin D.Y."/>
            <person name="Tenney A."/>
            <person name="Meng X.Y."/>
            <person name="Morrill P.L."/>
            <person name="Kamagata Y."/>
            <person name="Muyzer G."/>
            <person name="Nealson K.H."/>
        </authorList>
    </citation>
    <scope>NUCLEOTIDE SEQUENCE [LARGE SCALE GENOMIC DNA]</scope>
    <source>
        <strain evidence="3 4">B1</strain>
    </source>
</reference>
<dbReference type="KEGG" id="cbab:SMCB_1008"/>
<dbReference type="InterPro" id="IPR037021">
    <property type="entry name" value="RnfH_sf"/>
</dbReference>
<sequence length="110" mass="11991">MTLDITLVQACGPSQVQEWRLQVPAGTTLGQALQLAFGPAGALRSTTPADTADAWLQAAAAGEVGVWGRVEPASTPLHDGDRIERYRALRVDPKTARRERYRKRAKPQAR</sequence>
<dbReference type="SUPFAM" id="SSF54285">
    <property type="entry name" value="MoaD/ThiS"/>
    <property type="match status" value="1"/>
</dbReference>
<organism evidence="3 4">
    <name type="scientific">Serpentinimonas maccroryi</name>
    <dbReference type="NCBI Taxonomy" id="1458426"/>
    <lineage>
        <taxon>Bacteria</taxon>
        <taxon>Pseudomonadati</taxon>
        <taxon>Pseudomonadota</taxon>
        <taxon>Betaproteobacteria</taxon>
        <taxon>Burkholderiales</taxon>
        <taxon>Comamonadaceae</taxon>
        <taxon>Serpentinimonas</taxon>
    </lineage>
</organism>